<dbReference type="KEGG" id="mcb:Mycch_3377"/>
<dbReference type="Proteomes" id="UP000006057">
    <property type="component" value="Chromosome"/>
</dbReference>
<dbReference type="InterPro" id="IPR036388">
    <property type="entry name" value="WH-like_DNA-bd_sf"/>
</dbReference>
<dbReference type="OrthoDB" id="4466580at2"/>
<keyword evidence="3" id="KW-1185">Reference proteome</keyword>
<dbReference type="RefSeq" id="WP_014816593.1">
    <property type="nucleotide sequence ID" value="NC_018027.1"/>
</dbReference>
<evidence type="ECO:0000313" key="3">
    <source>
        <dbReference type="Proteomes" id="UP000006057"/>
    </source>
</evidence>
<dbReference type="SMART" id="SM01012">
    <property type="entry name" value="ANTAR"/>
    <property type="match status" value="1"/>
</dbReference>
<proteinExistence type="predicted"/>
<dbReference type="HOGENOM" id="CLU_180070_0_0_11"/>
<protein>
    <submittedName>
        <fullName evidence="2">Response regulator with putative antiterminator output domain</fullName>
    </submittedName>
</protein>
<dbReference type="InterPro" id="IPR005561">
    <property type="entry name" value="ANTAR"/>
</dbReference>
<feature type="domain" description="ANTAR" evidence="1">
    <location>
        <begin position="1"/>
        <end position="55"/>
    </location>
</feature>
<dbReference type="GO" id="GO:0003723">
    <property type="term" value="F:RNA binding"/>
    <property type="evidence" value="ECO:0007669"/>
    <property type="project" value="InterPro"/>
</dbReference>
<dbReference type="Pfam" id="PF03861">
    <property type="entry name" value="ANTAR"/>
    <property type="match status" value="1"/>
</dbReference>
<accession>I4BLG0</accession>
<name>I4BLG0_MYCCN</name>
<dbReference type="Gene3D" id="1.10.10.10">
    <property type="entry name" value="Winged helix-like DNA-binding domain superfamily/Winged helix DNA-binding domain"/>
    <property type="match status" value="1"/>
</dbReference>
<dbReference type="PATRIC" id="fig|710421.3.peg.3378"/>
<reference evidence="2 3" key="1">
    <citation type="submission" date="2012-06" db="EMBL/GenBank/DDBJ databases">
        <title>Complete sequence of chromosome of Mycobacterium chubuense NBB4.</title>
        <authorList>
            <consortium name="US DOE Joint Genome Institute"/>
            <person name="Lucas S."/>
            <person name="Han J."/>
            <person name="Lapidus A."/>
            <person name="Cheng J.-F."/>
            <person name="Goodwin L."/>
            <person name="Pitluck S."/>
            <person name="Peters L."/>
            <person name="Mikhailova N."/>
            <person name="Teshima H."/>
            <person name="Detter J.C."/>
            <person name="Han C."/>
            <person name="Tapia R."/>
            <person name="Land M."/>
            <person name="Hauser L."/>
            <person name="Kyrpides N."/>
            <person name="Ivanova N."/>
            <person name="Pagani I."/>
            <person name="Mattes T."/>
            <person name="Holmes A."/>
            <person name="Rutledge P."/>
            <person name="Paulsen I."/>
            <person name="Coleman N."/>
            <person name="Woyke T."/>
        </authorList>
    </citation>
    <scope>NUCLEOTIDE SEQUENCE [LARGE SCALE GENOMIC DNA]</scope>
    <source>
        <strain evidence="2 3">NBB4</strain>
    </source>
</reference>
<sequence precursor="true">MSFSGTDTTSRQVIDNAVGILIALRGCTRREAFDELVQVVNQTGVGIGSLATGLVAVAGGSASPQHAEAFTVWGELIRRARPMATAS</sequence>
<dbReference type="AlphaFoldDB" id="I4BLG0"/>
<evidence type="ECO:0000313" key="2">
    <source>
        <dbReference type="EMBL" id="AFM18117.1"/>
    </source>
</evidence>
<dbReference type="eggNOG" id="ENOG5031TRJ">
    <property type="taxonomic scope" value="Bacteria"/>
</dbReference>
<dbReference type="STRING" id="710421.Mycch_3377"/>
<dbReference type="PROSITE" id="PS50921">
    <property type="entry name" value="ANTAR"/>
    <property type="match status" value="1"/>
</dbReference>
<organism evidence="2 3">
    <name type="scientific">Mycolicibacterium chubuense (strain NBB4)</name>
    <name type="common">Mycobacterium chubuense</name>
    <dbReference type="NCBI Taxonomy" id="710421"/>
    <lineage>
        <taxon>Bacteria</taxon>
        <taxon>Bacillati</taxon>
        <taxon>Actinomycetota</taxon>
        <taxon>Actinomycetes</taxon>
        <taxon>Mycobacteriales</taxon>
        <taxon>Mycobacteriaceae</taxon>
        <taxon>Mycolicibacterium</taxon>
    </lineage>
</organism>
<gene>
    <name evidence="2" type="ordered locus">Mycch_3377</name>
</gene>
<dbReference type="EMBL" id="CP003053">
    <property type="protein sequence ID" value="AFM18117.1"/>
    <property type="molecule type" value="Genomic_DNA"/>
</dbReference>
<evidence type="ECO:0000259" key="1">
    <source>
        <dbReference type="PROSITE" id="PS50921"/>
    </source>
</evidence>